<keyword evidence="2" id="KW-1133">Transmembrane helix</keyword>
<keyword evidence="2" id="KW-0472">Membrane</keyword>
<feature type="compositionally biased region" description="Polar residues" evidence="1">
    <location>
        <begin position="115"/>
        <end position="132"/>
    </location>
</feature>
<evidence type="ECO:0000313" key="3">
    <source>
        <dbReference type="EMBL" id="PZM94619.1"/>
    </source>
</evidence>
<feature type="region of interest" description="Disordered" evidence="1">
    <location>
        <begin position="212"/>
        <end position="271"/>
    </location>
</feature>
<evidence type="ECO:0008006" key="4">
    <source>
        <dbReference type="Google" id="ProtNLM"/>
    </source>
</evidence>
<feature type="compositionally biased region" description="Basic and acidic residues" evidence="1">
    <location>
        <begin position="157"/>
        <end position="171"/>
    </location>
</feature>
<protein>
    <recommendedName>
        <fullName evidence="4">Flagellar basal body-associated protein FliL</fullName>
    </recommendedName>
</protein>
<dbReference type="AlphaFoldDB" id="A0A2W4L112"/>
<feature type="compositionally biased region" description="Low complexity" evidence="1">
    <location>
        <begin position="44"/>
        <end position="60"/>
    </location>
</feature>
<keyword evidence="2" id="KW-0812">Transmembrane</keyword>
<feature type="transmembrane region" description="Helical" evidence="2">
    <location>
        <begin position="185"/>
        <end position="206"/>
    </location>
</feature>
<accession>A0A2W4L112</accession>
<feature type="region of interest" description="Disordered" evidence="1">
    <location>
        <begin position="34"/>
        <end position="182"/>
    </location>
</feature>
<sequence>MSWQEELRRLDADLAAGRLTKDQYVLRREELLAQASAAPGMPYTTASPASTAGNSAAPAAQQTPDNPNLIRPGRPPVPAHELLATNRPTTAPSPADFQPTEAIPFPPHVQAPGHAQSSTPTAPYQQPASDAVTQPAPPPAQQTEPHAVSPTGLGGPDGKRSAGESTKKPDTRLAQADDSGKPAKISMLVGLGAVVAILIGAALWWVNSTDRTAGQTSAAPPPTASTPSQTPTIAPSSTPQAGSADSGSTPSGLVDQLPQLPGVLNRNSGTYTPKQAADRNLFGADEAQLLQTHGVQSVTWKGSSRRAGDTDLSYVVLVAENSSREKAESTAAAMRQLSASRVPKVNGLPGYTGLATYRKTSDESSVYRVIYTSGNKTIRLGVAATPGGDDKLLEEEVTVLLDEITRTLPPNKG</sequence>
<reference evidence="3" key="1">
    <citation type="submission" date="2018-05" db="EMBL/GenBank/DDBJ databases">
        <authorList>
            <person name="Lanie J.A."/>
            <person name="Ng W.-L."/>
            <person name="Kazmierczak K.M."/>
            <person name="Andrzejewski T.M."/>
            <person name="Davidsen T.M."/>
            <person name="Wayne K.J."/>
            <person name="Tettelin H."/>
            <person name="Glass J.I."/>
            <person name="Rusch D."/>
            <person name="Podicherti R."/>
            <person name="Tsui H.-C.T."/>
            <person name="Winkler M.E."/>
        </authorList>
    </citation>
    <scope>NUCLEOTIDE SEQUENCE</scope>
    <source>
        <strain evidence="3">ZC4RG45</strain>
    </source>
</reference>
<gene>
    <name evidence="3" type="ORF">DIU77_13870</name>
</gene>
<organism evidence="3">
    <name type="scientific">Thermocrispum agreste</name>
    <dbReference type="NCBI Taxonomy" id="37925"/>
    <lineage>
        <taxon>Bacteria</taxon>
        <taxon>Bacillati</taxon>
        <taxon>Actinomycetota</taxon>
        <taxon>Actinomycetes</taxon>
        <taxon>Pseudonocardiales</taxon>
        <taxon>Pseudonocardiaceae</taxon>
        <taxon>Thermocrispum</taxon>
    </lineage>
</organism>
<proteinExistence type="predicted"/>
<dbReference type="EMBL" id="QGUI01000569">
    <property type="protein sequence ID" value="PZM94619.1"/>
    <property type="molecule type" value="Genomic_DNA"/>
</dbReference>
<feature type="compositionally biased region" description="Low complexity" evidence="1">
    <location>
        <begin position="225"/>
        <end position="241"/>
    </location>
</feature>
<evidence type="ECO:0000256" key="2">
    <source>
        <dbReference type="SAM" id="Phobius"/>
    </source>
</evidence>
<evidence type="ECO:0000256" key="1">
    <source>
        <dbReference type="SAM" id="MobiDB-lite"/>
    </source>
</evidence>
<dbReference type="STRING" id="1111738.GCA_000427905_00905"/>
<name>A0A2W4L112_9PSEU</name>
<comment type="caution">
    <text evidence="3">The sequence shown here is derived from an EMBL/GenBank/DDBJ whole genome shotgun (WGS) entry which is preliminary data.</text>
</comment>